<dbReference type="Pfam" id="PF06579">
    <property type="entry name" value="Ly-6_related"/>
    <property type="match status" value="1"/>
</dbReference>
<dbReference type="GO" id="GO:0043025">
    <property type="term" value="C:neuronal cell body"/>
    <property type="evidence" value="ECO:0007669"/>
    <property type="project" value="TreeGrafter"/>
</dbReference>
<dbReference type="GO" id="GO:0030424">
    <property type="term" value="C:axon"/>
    <property type="evidence" value="ECO:0007669"/>
    <property type="project" value="TreeGrafter"/>
</dbReference>
<dbReference type="Proteomes" id="UP000835052">
    <property type="component" value="Unassembled WGS sequence"/>
</dbReference>
<accession>A0A8S1HD10</accession>
<dbReference type="EMBL" id="CAJGYM010000036">
    <property type="protein sequence ID" value="CAD6193564.1"/>
    <property type="molecule type" value="Genomic_DNA"/>
</dbReference>
<dbReference type="AlphaFoldDB" id="A0A8S1HD10"/>
<organism evidence="1 2">
    <name type="scientific">Caenorhabditis auriculariae</name>
    <dbReference type="NCBI Taxonomy" id="2777116"/>
    <lineage>
        <taxon>Eukaryota</taxon>
        <taxon>Metazoa</taxon>
        <taxon>Ecdysozoa</taxon>
        <taxon>Nematoda</taxon>
        <taxon>Chromadorea</taxon>
        <taxon>Rhabditida</taxon>
        <taxon>Rhabditina</taxon>
        <taxon>Rhabditomorpha</taxon>
        <taxon>Rhabditoidea</taxon>
        <taxon>Rhabditidae</taxon>
        <taxon>Peloderinae</taxon>
        <taxon>Caenorhabditis</taxon>
    </lineage>
</organism>
<gene>
    <name evidence="1" type="ORF">CAUJ_LOCUS9483</name>
</gene>
<keyword evidence="2" id="KW-1185">Reference proteome</keyword>
<dbReference type="InterPro" id="IPR010558">
    <property type="entry name" value="Ly-6-related"/>
</dbReference>
<dbReference type="GO" id="GO:0042048">
    <property type="term" value="P:olfactory behavior"/>
    <property type="evidence" value="ECO:0007669"/>
    <property type="project" value="TreeGrafter"/>
</dbReference>
<comment type="caution">
    <text evidence="1">The sequence shown here is derived from an EMBL/GenBank/DDBJ whole genome shotgun (WGS) entry which is preliminary data.</text>
</comment>
<proteinExistence type="predicted"/>
<reference evidence="1" key="1">
    <citation type="submission" date="2020-10" db="EMBL/GenBank/DDBJ databases">
        <authorList>
            <person name="Kikuchi T."/>
        </authorList>
    </citation>
    <scope>NUCLEOTIDE SEQUENCE</scope>
    <source>
        <strain evidence="1">NKZ352</strain>
    </source>
</reference>
<dbReference type="OrthoDB" id="5829285at2759"/>
<dbReference type="GO" id="GO:1990834">
    <property type="term" value="P:response to odorant"/>
    <property type="evidence" value="ECO:0007669"/>
    <property type="project" value="TreeGrafter"/>
</dbReference>
<sequence>MPFKSAVSVVILSFFQHQKSSPKEEDDDSPTMLLWMTIFYFPLIADAFTTLLEKKRHIGGGTHKCYSCMSRYYGATWQFAGYSRIYQEPRSFTDNCRNPRNAEIPFVHCEEETSCVTMIEELKIGTGARGYIRGCYSSILLFGFNRTGSVYALGAHTFCHTFNLTQLVSGGRPEESSVHVCSCRGPLCNDSEISTTSSPSLWMAVLLPLLSFFL</sequence>
<evidence type="ECO:0000313" key="2">
    <source>
        <dbReference type="Proteomes" id="UP000835052"/>
    </source>
</evidence>
<evidence type="ECO:0000313" key="1">
    <source>
        <dbReference type="EMBL" id="CAD6193564.1"/>
    </source>
</evidence>
<dbReference type="PANTHER" id="PTHR34722:SF2">
    <property type="entry name" value="HOMOLOG OF ODR-2 (TWO)"/>
    <property type="match status" value="1"/>
</dbReference>
<protein>
    <submittedName>
        <fullName evidence="1">Uncharacterized protein</fullName>
    </submittedName>
</protein>
<dbReference type="PANTHER" id="PTHR34722">
    <property type="entry name" value="HOMOLOG OF ODR-2 (TWO)-RELATED"/>
    <property type="match status" value="1"/>
</dbReference>
<name>A0A8S1HD10_9PELO</name>